<accession>A0ABX8BMC7</accession>
<dbReference type="PANTHER" id="PTHR42711">
    <property type="entry name" value="ABC TRANSPORTER ATP-BINDING PROTEIN"/>
    <property type="match status" value="1"/>
</dbReference>
<dbReference type="PROSITE" id="PS50893">
    <property type="entry name" value="ABC_TRANSPORTER_2"/>
    <property type="match status" value="1"/>
</dbReference>
<dbReference type="InterPro" id="IPR003439">
    <property type="entry name" value="ABC_transporter-like_ATP-bd"/>
</dbReference>
<keyword evidence="2" id="KW-0813">Transport</keyword>
<dbReference type="PANTHER" id="PTHR42711:SF16">
    <property type="entry name" value="ABC TRANSPORTER ATP-BINDING PROTEIN"/>
    <property type="match status" value="1"/>
</dbReference>
<dbReference type="PROSITE" id="PS00211">
    <property type="entry name" value="ABC_TRANSPORTER_1"/>
    <property type="match status" value="1"/>
</dbReference>
<keyword evidence="3" id="KW-0547">Nucleotide-binding</keyword>
<dbReference type="InterPro" id="IPR027417">
    <property type="entry name" value="P-loop_NTPase"/>
</dbReference>
<dbReference type="EMBL" id="CP074133">
    <property type="protein sequence ID" value="QUX23172.1"/>
    <property type="molecule type" value="Genomic_DNA"/>
</dbReference>
<evidence type="ECO:0000256" key="3">
    <source>
        <dbReference type="ARBA" id="ARBA00022741"/>
    </source>
</evidence>
<evidence type="ECO:0000313" key="8">
    <source>
        <dbReference type="Proteomes" id="UP000676079"/>
    </source>
</evidence>
<evidence type="ECO:0000313" key="7">
    <source>
        <dbReference type="EMBL" id="QUX23172.1"/>
    </source>
</evidence>
<keyword evidence="5" id="KW-0046">Antibiotic resistance</keyword>
<dbReference type="SUPFAM" id="SSF52540">
    <property type="entry name" value="P-loop containing nucleoside triphosphate hydrolases"/>
    <property type="match status" value="1"/>
</dbReference>
<dbReference type="InterPro" id="IPR017871">
    <property type="entry name" value="ABC_transporter-like_CS"/>
</dbReference>
<dbReference type="Gene3D" id="3.40.50.300">
    <property type="entry name" value="P-loop containing nucleotide triphosphate hydrolases"/>
    <property type="match status" value="1"/>
</dbReference>
<dbReference type="InterPro" id="IPR050763">
    <property type="entry name" value="ABC_transporter_ATP-binding"/>
</dbReference>
<evidence type="ECO:0000256" key="5">
    <source>
        <dbReference type="ARBA" id="ARBA00023251"/>
    </source>
</evidence>
<dbReference type="Pfam" id="PF00005">
    <property type="entry name" value="ABC_tran"/>
    <property type="match status" value="1"/>
</dbReference>
<proteinExistence type="predicted"/>
<dbReference type="Proteomes" id="UP000676079">
    <property type="component" value="Chromosome"/>
</dbReference>
<comment type="subcellular location">
    <subcellularLocation>
        <location evidence="1">Cell membrane</location>
        <topology evidence="1">Peripheral membrane protein</topology>
    </subcellularLocation>
</comment>
<dbReference type="SMART" id="SM00382">
    <property type="entry name" value="AAA"/>
    <property type="match status" value="1"/>
</dbReference>
<organism evidence="7 8">
    <name type="scientific">Nocardiopsis changdeensis</name>
    <dbReference type="NCBI Taxonomy" id="2831969"/>
    <lineage>
        <taxon>Bacteria</taxon>
        <taxon>Bacillati</taxon>
        <taxon>Actinomycetota</taxon>
        <taxon>Actinomycetes</taxon>
        <taxon>Streptosporangiales</taxon>
        <taxon>Nocardiopsidaceae</taxon>
        <taxon>Nocardiopsis</taxon>
    </lineage>
</organism>
<dbReference type="RefSeq" id="WP_220564397.1">
    <property type="nucleotide sequence ID" value="NZ_CP074133.1"/>
</dbReference>
<dbReference type="CDD" id="cd03230">
    <property type="entry name" value="ABC_DR_subfamily_A"/>
    <property type="match status" value="1"/>
</dbReference>
<keyword evidence="8" id="KW-1185">Reference proteome</keyword>
<dbReference type="InterPro" id="IPR003593">
    <property type="entry name" value="AAA+_ATPase"/>
</dbReference>
<feature type="domain" description="ABC transporter" evidence="6">
    <location>
        <begin position="5"/>
        <end position="230"/>
    </location>
</feature>
<dbReference type="GO" id="GO:0005524">
    <property type="term" value="F:ATP binding"/>
    <property type="evidence" value="ECO:0007669"/>
    <property type="project" value="UniProtKB-KW"/>
</dbReference>
<protein>
    <submittedName>
        <fullName evidence="7">ABC transporter ATP-binding protein</fullName>
    </submittedName>
</protein>
<keyword evidence="4 7" id="KW-0067">ATP-binding</keyword>
<evidence type="ECO:0000256" key="2">
    <source>
        <dbReference type="ARBA" id="ARBA00022448"/>
    </source>
</evidence>
<reference evidence="7 8" key="1">
    <citation type="submission" date="2021-05" db="EMBL/GenBank/DDBJ databases">
        <title>Direct Submission.</title>
        <authorList>
            <person name="Li K."/>
            <person name="Gao J."/>
        </authorList>
    </citation>
    <scope>NUCLEOTIDE SEQUENCE [LARGE SCALE GENOMIC DNA]</scope>
    <source>
        <strain evidence="7 8">Mg02</strain>
    </source>
</reference>
<evidence type="ECO:0000256" key="4">
    <source>
        <dbReference type="ARBA" id="ARBA00022840"/>
    </source>
</evidence>
<evidence type="ECO:0000259" key="6">
    <source>
        <dbReference type="PROSITE" id="PS50893"/>
    </source>
</evidence>
<name>A0ABX8BMC7_9ACTN</name>
<gene>
    <name evidence="7" type="ORF">KGD84_01855</name>
</gene>
<evidence type="ECO:0000256" key="1">
    <source>
        <dbReference type="ARBA" id="ARBA00004202"/>
    </source>
</evidence>
<sequence>MSPLVRAAGLRMAYGAREVLRGVDLDVHRGEVLALLGPNGAGKSTTMEILEGLRRRTSGTVEVLGRDPGDADDAWRGRVGVVLQSWRDHADWPVDALLRHVALYHDDPADPAELTARFGLTDFSDRRVRELSGGQRRRMDLALAVAGRPEALFLDEPTVGLDPRSRRAFHDAVRSIAAEGVAVLATTHDMAEAERIADRIAVLVAGRITFDGPGEELAAEHGTGSLEDAYLAHLDSREGIAP</sequence>